<dbReference type="Proteomes" id="UP001501079">
    <property type="component" value="Unassembled WGS sequence"/>
</dbReference>
<dbReference type="Gene3D" id="1.20.120.450">
    <property type="entry name" value="dinb family like domain"/>
    <property type="match status" value="1"/>
</dbReference>
<dbReference type="Pfam" id="PF04978">
    <property type="entry name" value="MST"/>
    <property type="match status" value="1"/>
</dbReference>
<comment type="caution">
    <text evidence="1">The sequence shown here is derived from an EMBL/GenBank/DDBJ whole genome shotgun (WGS) entry which is preliminary data.</text>
</comment>
<reference evidence="2" key="1">
    <citation type="journal article" date="2019" name="Int. J. Syst. Evol. Microbiol.">
        <title>The Global Catalogue of Microorganisms (GCM) 10K type strain sequencing project: providing services to taxonomists for standard genome sequencing and annotation.</title>
        <authorList>
            <consortium name="The Broad Institute Genomics Platform"/>
            <consortium name="The Broad Institute Genome Sequencing Center for Infectious Disease"/>
            <person name="Wu L."/>
            <person name="Ma J."/>
        </authorList>
    </citation>
    <scope>NUCLEOTIDE SEQUENCE [LARGE SCALE GENOMIC DNA]</scope>
    <source>
        <strain evidence="2">JCM 17591</strain>
    </source>
</reference>
<keyword evidence="2" id="KW-1185">Reference proteome</keyword>
<protein>
    <submittedName>
        <fullName evidence="1">DinB family protein</fullName>
    </submittedName>
</protein>
<dbReference type="EMBL" id="BAABBW010000005">
    <property type="protein sequence ID" value="GAA4179650.1"/>
    <property type="molecule type" value="Genomic_DNA"/>
</dbReference>
<sequence length="197" mass="22437">MADDANDPKRTLKRYLQRQRDALVWKVEGLSEREVRRPMTPTGTNLLGLVKHVAHMEYGYLGEVFGRPADDPILLDFETAADNDDMWARSDESAADIVAFYRRAWAHGDATIDALSLDDLGFVPWWPPERQHPTLHLVLVHHIQELARHAGQADIVRELTDRRVGLSSETSNLPDRDEAWWAAYTAKLRGIAESFPE</sequence>
<dbReference type="RefSeq" id="WP_344756316.1">
    <property type="nucleotide sequence ID" value="NZ_BAABBW010000005.1"/>
</dbReference>
<dbReference type="SUPFAM" id="SSF109854">
    <property type="entry name" value="DinB/YfiT-like putative metalloenzymes"/>
    <property type="match status" value="1"/>
</dbReference>
<dbReference type="InterPro" id="IPR007061">
    <property type="entry name" value="MST-like"/>
</dbReference>
<proteinExistence type="predicted"/>
<accession>A0ABP8A856</accession>
<dbReference type="InterPro" id="IPR034660">
    <property type="entry name" value="DinB/YfiT-like"/>
</dbReference>
<gene>
    <name evidence="1" type="ORF">GCM10022287_32300</name>
</gene>
<organism evidence="1 2">
    <name type="scientific">Gryllotalpicola koreensis</name>
    <dbReference type="NCBI Taxonomy" id="993086"/>
    <lineage>
        <taxon>Bacteria</taxon>
        <taxon>Bacillati</taxon>
        <taxon>Actinomycetota</taxon>
        <taxon>Actinomycetes</taxon>
        <taxon>Micrococcales</taxon>
        <taxon>Microbacteriaceae</taxon>
        <taxon>Gryllotalpicola</taxon>
    </lineage>
</organism>
<evidence type="ECO:0000313" key="2">
    <source>
        <dbReference type="Proteomes" id="UP001501079"/>
    </source>
</evidence>
<name>A0ABP8A856_9MICO</name>
<evidence type="ECO:0000313" key="1">
    <source>
        <dbReference type="EMBL" id="GAA4179650.1"/>
    </source>
</evidence>